<evidence type="ECO:0008006" key="9">
    <source>
        <dbReference type="Google" id="ProtNLM"/>
    </source>
</evidence>
<dbReference type="PANTHER" id="PTHR23501:SF191">
    <property type="entry name" value="VACUOLAR BASIC AMINO ACID TRANSPORTER 4"/>
    <property type="match status" value="1"/>
</dbReference>
<dbReference type="Proteomes" id="UP000268093">
    <property type="component" value="Unassembled WGS sequence"/>
</dbReference>
<dbReference type="PANTHER" id="PTHR23501">
    <property type="entry name" value="MAJOR FACILITATOR SUPERFAMILY"/>
    <property type="match status" value="1"/>
</dbReference>
<evidence type="ECO:0000256" key="3">
    <source>
        <dbReference type="ARBA" id="ARBA00022692"/>
    </source>
</evidence>
<dbReference type="Pfam" id="PF06609">
    <property type="entry name" value="TRI12"/>
    <property type="match status" value="1"/>
</dbReference>
<evidence type="ECO:0000256" key="4">
    <source>
        <dbReference type="ARBA" id="ARBA00022989"/>
    </source>
</evidence>
<feature type="transmembrane region" description="Helical" evidence="6">
    <location>
        <begin position="280"/>
        <end position="304"/>
    </location>
</feature>
<dbReference type="InterPro" id="IPR036259">
    <property type="entry name" value="MFS_trans_sf"/>
</dbReference>
<feature type="transmembrane region" description="Helical" evidence="6">
    <location>
        <begin position="215"/>
        <end position="234"/>
    </location>
</feature>
<feature type="transmembrane region" description="Helical" evidence="6">
    <location>
        <begin position="240"/>
        <end position="260"/>
    </location>
</feature>
<evidence type="ECO:0000256" key="6">
    <source>
        <dbReference type="SAM" id="Phobius"/>
    </source>
</evidence>
<dbReference type="OrthoDB" id="6770063at2759"/>
<reference evidence="7 8" key="1">
    <citation type="journal article" date="2018" name="New Phytol.">
        <title>Phylogenomics of Endogonaceae and evolution of mycorrhizas within Mucoromycota.</title>
        <authorList>
            <person name="Chang Y."/>
            <person name="Desiro A."/>
            <person name="Na H."/>
            <person name="Sandor L."/>
            <person name="Lipzen A."/>
            <person name="Clum A."/>
            <person name="Barry K."/>
            <person name="Grigoriev I.V."/>
            <person name="Martin F.M."/>
            <person name="Stajich J.E."/>
            <person name="Smith M.E."/>
            <person name="Bonito G."/>
            <person name="Spatafora J.W."/>
        </authorList>
    </citation>
    <scope>NUCLEOTIDE SEQUENCE [LARGE SCALE GENOMIC DNA]</scope>
    <source>
        <strain evidence="7 8">GMNB39</strain>
    </source>
</reference>
<feature type="transmembrane region" description="Helical" evidence="6">
    <location>
        <begin position="174"/>
        <end position="194"/>
    </location>
</feature>
<proteinExistence type="predicted"/>
<sequence>MSHSFPTQPIILTVLLDSSRHLWSQGYPFVLSDRVHAYFDGMRFVSKHDDANFYAGCPSVVGCIAYDLLLHCLGLGGGGLMSTVLIIIAVYDNLRCFPEIIKRHLPNRSTCQISRNCHVHIRISLGCGALYVKPLAENLGYSFLLNYHHFTLYRNTFLPTVLGGALVDRLNWRWAFWVTPIFATPALVVVTFFFNLKHQRSSTMEKLKRVDFSGTFLEVIGITCLMLGINWGGTKYDWNSAPIISLLIISFILLSAFIYVEGYRAVEPIIPFRLFKKATIVASFVSNFFVGMNFFALLYFFPWLAEIAYGADATQAGIRLIPLMVTMVIMSIVPGIMVSKVGRVNQYIVVGNILGVIGFSLLYTLDEYSNLGTQVGYLIISGAGNVDDVTAIETVHAFTLPLGIGLAQMTILAVQGSFLVKFGRPNYEVNVREASFPRADIRILTLLAFSFAVFLMSDVATATALCQFMNTMGGSVGLIMFSSLYSNKLIAHIRELPQSTIVSNTWFKPRHH</sequence>
<evidence type="ECO:0000313" key="8">
    <source>
        <dbReference type="Proteomes" id="UP000268093"/>
    </source>
</evidence>
<feature type="transmembrane region" description="Helical" evidence="6">
    <location>
        <begin position="441"/>
        <end position="462"/>
    </location>
</feature>
<dbReference type="InterPro" id="IPR010573">
    <property type="entry name" value="MFS_Str1/Tri12-like"/>
</dbReference>
<feature type="transmembrane region" description="Helical" evidence="6">
    <location>
        <begin position="316"/>
        <end position="337"/>
    </location>
</feature>
<protein>
    <recommendedName>
        <fullName evidence="9">Major facilitator superfamily domain-containing protein</fullName>
    </recommendedName>
</protein>
<feature type="transmembrane region" description="Helical" evidence="6">
    <location>
        <begin position="68"/>
        <end position="91"/>
    </location>
</feature>
<dbReference type="GO" id="GO:0022857">
    <property type="term" value="F:transmembrane transporter activity"/>
    <property type="evidence" value="ECO:0007669"/>
    <property type="project" value="InterPro"/>
</dbReference>
<evidence type="ECO:0000256" key="1">
    <source>
        <dbReference type="ARBA" id="ARBA00004127"/>
    </source>
</evidence>
<accession>A0A433DCM4</accession>
<feature type="transmembrane region" description="Helical" evidence="6">
    <location>
        <begin position="468"/>
        <end position="486"/>
    </location>
</feature>
<dbReference type="GO" id="GO:0005886">
    <property type="term" value="C:plasma membrane"/>
    <property type="evidence" value="ECO:0007669"/>
    <property type="project" value="TreeGrafter"/>
</dbReference>
<evidence type="ECO:0000313" key="7">
    <source>
        <dbReference type="EMBL" id="RUP48579.1"/>
    </source>
</evidence>
<organism evidence="7 8">
    <name type="scientific">Jimgerdemannia flammicorona</name>
    <dbReference type="NCBI Taxonomy" id="994334"/>
    <lineage>
        <taxon>Eukaryota</taxon>
        <taxon>Fungi</taxon>
        <taxon>Fungi incertae sedis</taxon>
        <taxon>Mucoromycota</taxon>
        <taxon>Mucoromycotina</taxon>
        <taxon>Endogonomycetes</taxon>
        <taxon>Endogonales</taxon>
        <taxon>Endogonaceae</taxon>
        <taxon>Jimgerdemannia</taxon>
    </lineage>
</organism>
<keyword evidence="3 6" id="KW-0812">Transmembrane</keyword>
<evidence type="ECO:0000256" key="5">
    <source>
        <dbReference type="ARBA" id="ARBA00023136"/>
    </source>
</evidence>
<keyword evidence="2" id="KW-0813">Transport</keyword>
<dbReference type="AlphaFoldDB" id="A0A433DCM4"/>
<keyword evidence="8" id="KW-1185">Reference proteome</keyword>
<dbReference type="SUPFAM" id="SSF103473">
    <property type="entry name" value="MFS general substrate transporter"/>
    <property type="match status" value="1"/>
</dbReference>
<gene>
    <name evidence="7" type="ORF">BC936DRAFT_144377</name>
</gene>
<keyword evidence="4 6" id="KW-1133">Transmembrane helix</keyword>
<comment type="caution">
    <text evidence="7">The sequence shown here is derived from an EMBL/GenBank/DDBJ whole genome shotgun (WGS) entry which is preliminary data.</text>
</comment>
<comment type="subcellular location">
    <subcellularLocation>
        <location evidence="1">Endomembrane system</location>
        <topology evidence="1">Multi-pass membrane protein</topology>
    </subcellularLocation>
</comment>
<evidence type="ECO:0000256" key="2">
    <source>
        <dbReference type="ARBA" id="ARBA00022448"/>
    </source>
</evidence>
<feature type="transmembrane region" description="Helical" evidence="6">
    <location>
        <begin position="398"/>
        <end position="420"/>
    </location>
</feature>
<keyword evidence="5 6" id="KW-0472">Membrane</keyword>
<dbReference type="GO" id="GO:0012505">
    <property type="term" value="C:endomembrane system"/>
    <property type="evidence" value="ECO:0007669"/>
    <property type="project" value="UniProtKB-SubCell"/>
</dbReference>
<name>A0A433DCM4_9FUNG</name>
<dbReference type="Gene3D" id="1.20.1250.20">
    <property type="entry name" value="MFS general substrate transporter like domains"/>
    <property type="match status" value="1"/>
</dbReference>
<dbReference type="EMBL" id="RBNI01003223">
    <property type="protein sequence ID" value="RUP48579.1"/>
    <property type="molecule type" value="Genomic_DNA"/>
</dbReference>
<feature type="transmembrane region" description="Helical" evidence="6">
    <location>
        <begin position="344"/>
        <end position="365"/>
    </location>
</feature>